<dbReference type="RefSeq" id="WP_102241824.1">
    <property type="nucleotide sequence ID" value="NZ_CP025704.1"/>
</dbReference>
<accession>A0A2K9NLZ7</accession>
<dbReference type="AlphaFoldDB" id="A0A2K9NLZ7"/>
<dbReference type="Proteomes" id="UP000235584">
    <property type="component" value="Chromosome"/>
</dbReference>
<dbReference type="GO" id="GO:0008173">
    <property type="term" value="F:RNA methyltransferase activity"/>
    <property type="evidence" value="ECO:0007669"/>
    <property type="project" value="InterPro"/>
</dbReference>
<protein>
    <submittedName>
        <fullName evidence="3">Uncharacterized protein</fullName>
    </submittedName>
</protein>
<dbReference type="PANTHER" id="PTHR46429">
    <property type="entry name" value="23S RRNA (GUANOSINE-2'-O-)-METHYLTRANSFERASE RLMB"/>
    <property type="match status" value="1"/>
</dbReference>
<evidence type="ECO:0000313" key="3">
    <source>
        <dbReference type="EMBL" id="AUN96529.1"/>
    </source>
</evidence>
<dbReference type="CDD" id="cd18095">
    <property type="entry name" value="SpoU-like_rRNA-MTase"/>
    <property type="match status" value="1"/>
</dbReference>
<dbReference type="GO" id="GO:0005829">
    <property type="term" value="C:cytosol"/>
    <property type="evidence" value="ECO:0007669"/>
    <property type="project" value="TreeGrafter"/>
</dbReference>
<dbReference type="PANTHER" id="PTHR46429:SF1">
    <property type="entry name" value="23S RRNA (GUANOSINE-2'-O-)-METHYLTRANSFERASE RLMB"/>
    <property type="match status" value="1"/>
</dbReference>
<dbReference type="InterPro" id="IPR001537">
    <property type="entry name" value="SpoU_MeTrfase"/>
</dbReference>
<dbReference type="GO" id="GO:0032259">
    <property type="term" value="P:methylation"/>
    <property type="evidence" value="ECO:0007669"/>
    <property type="project" value="UniProtKB-KW"/>
</dbReference>
<dbReference type="EMBL" id="CP025704">
    <property type="protein sequence ID" value="AUN96529.1"/>
    <property type="molecule type" value="Genomic_DNA"/>
</dbReference>
<dbReference type="InterPro" id="IPR004441">
    <property type="entry name" value="rRNA_MeTrfase_TrmH"/>
</dbReference>
<keyword evidence="1" id="KW-0489">Methyltransferase</keyword>
<organism evidence="3 4">
    <name type="scientific">Bacteriovorax stolpii</name>
    <name type="common">Bdellovibrio stolpii</name>
    <dbReference type="NCBI Taxonomy" id="960"/>
    <lineage>
        <taxon>Bacteria</taxon>
        <taxon>Pseudomonadati</taxon>
        <taxon>Bdellovibrionota</taxon>
        <taxon>Bacteriovoracia</taxon>
        <taxon>Bacteriovoracales</taxon>
        <taxon>Bacteriovoracaceae</taxon>
        <taxon>Bacteriovorax</taxon>
    </lineage>
</organism>
<keyword evidence="4" id="KW-1185">Reference proteome</keyword>
<proteinExistence type="predicted"/>
<evidence type="ECO:0000256" key="2">
    <source>
        <dbReference type="ARBA" id="ARBA00022679"/>
    </source>
</evidence>
<sequence>MIQITDPNDQRIAEFISIRDHVLNSKDLIIAEAEKLFLQLRASHKPIHKILATPAFIERHQLSGENIFAADKKVLESVAGFKIEFEVLVLAEKPKDAPLDQLDNRIIALNGLTSPENVGSIVRSSAAFGIKSMLMDEKTCSPYLRRCIRVSMGNIFAMKTNHALNFRGDLKRLKELGYTILSTANIPGSIDVADYKFPEKCILIIGSEGHGIDQDILNLSDTILKIKIDPQVAHLNAANAAAIFLSKMSTL</sequence>
<dbReference type="KEGG" id="bsto:C0V70_00085"/>
<evidence type="ECO:0000313" key="4">
    <source>
        <dbReference type="Proteomes" id="UP000235584"/>
    </source>
</evidence>
<dbReference type="InterPro" id="IPR029028">
    <property type="entry name" value="Alpha/beta_knot_MTases"/>
</dbReference>
<evidence type="ECO:0000256" key="1">
    <source>
        <dbReference type="ARBA" id="ARBA00022603"/>
    </source>
</evidence>
<dbReference type="Gene3D" id="3.40.1280.10">
    <property type="match status" value="1"/>
</dbReference>
<gene>
    <name evidence="3" type="ORF">C0V70_00085</name>
</gene>
<dbReference type="InterPro" id="IPR029026">
    <property type="entry name" value="tRNA_m1G_MTases_N"/>
</dbReference>
<keyword evidence="2" id="KW-0808">Transferase</keyword>
<dbReference type="GO" id="GO:0003723">
    <property type="term" value="F:RNA binding"/>
    <property type="evidence" value="ECO:0007669"/>
    <property type="project" value="InterPro"/>
</dbReference>
<dbReference type="Pfam" id="PF00588">
    <property type="entry name" value="SpoU_methylase"/>
    <property type="match status" value="1"/>
</dbReference>
<dbReference type="SUPFAM" id="SSF75217">
    <property type="entry name" value="alpha/beta knot"/>
    <property type="match status" value="1"/>
</dbReference>
<name>A0A2K9NLZ7_BACTC</name>
<reference evidence="3 4" key="1">
    <citation type="submission" date="2018-01" db="EMBL/GenBank/DDBJ databases">
        <title>Complete genome sequence of Bacteriovorax stolpii DSM12778.</title>
        <authorList>
            <person name="Tang B."/>
            <person name="Chang J."/>
        </authorList>
    </citation>
    <scope>NUCLEOTIDE SEQUENCE [LARGE SCALE GENOMIC DNA]</scope>
    <source>
        <strain evidence="3 4">DSM 12778</strain>
    </source>
</reference>
<dbReference type="GO" id="GO:0006396">
    <property type="term" value="P:RNA processing"/>
    <property type="evidence" value="ECO:0007669"/>
    <property type="project" value="InterPro"/>
</dbReference>